<dbReference type="AlphaFoldDB" id="Q2JG52"/>
<dbReference type="Proteomes" id="UP000001937">
    <property type="component" value="Chromosome"/>
</dbReference>
<dbReference type="OrthoDB" id="3211351at2"/>
<dbReference type="EMBL" id="CP000249">
    <property type="protein sequence ID" value="ABD09740.1"/>
    <property type="molecule type" value="Genomic_DNA"/>
</dbReference>
<accession>Q2JG52</accession>
<dbReference type="SUPFAM" id="SSF48452">
    <property type="entry name" value="TPR-like"/>
    <property type="match status" value="1"/>
</dbReference>
<dbReference type="HOGENOM" id="CLU_122775_0_0_11"/>
<reference evidence="1 2" key="1">
    <citation type="journal article" date="2007" name="Genome Res.">
        <title>Genome characteristics of facultatively symbiotic Frankia sp. strains reflect host range and host plant biogeography.</title>
        <authorList>
            <person name="Normand P."/>
            <person name="Lapierre P."/>
            <person name="Tisa L.S."/>
            <person name="Gogarten J.P."/>
            <person name="Alloisio N."/>
            <person name="Bagnarol E."/>
            <person name="Bassi C.A."/>
            <person name="Berry A.M."/>
            <person name="Bickhart D.M."/>
            <person name="Choisne N."/>
            <person name="Couloux A."/>
            <person name="Cournoyer B."/>
            <person name="Cruveiller S."/>
            <person name="Daubin V."/>
            <person name="Demange N."/>
            <person name="Francino M.P."/>
            <person name="Goltsman E."/>
            <person name="Huang Y."/>
            <person name="Kopp O.R."/>
            <person name="Labarre L."/>
            <person name="Lapidus A."/>
            <person name="Lavire C."/>
            <person name="Marechal J."/>
            <person name="Martinez M."/>
            <person name="Mastronunzio J.E."/>
            <person name="Mullin B.C."/>
            <person name="Niemann J."/>
            <person name="Pujic P."/>
            <person name="Rawnsley T."/>
            <person name="Rouy Z."/>
            <person name="Schenowitz C."/>
            <person name="Sellstedt A."/>
            <person name="Tavares F."/>
            <person name="Tomkins J.P."/>
            <person name="Vallenet D."/>
            <person name="Valverde C."/>
            <person name="Wall L.G."/>
            <person name="Wang Y."/>
            <person name="Medigue C."/>
            <person name="Benson D.R."/>
        </authorList>
    </citation>
    <scope>NUCLEOTIDE SEQUENCE [LARGE SCALE GENOMIC DNA]</scope>
    <source>
        <strain evidence="2">DSM 45818 / CECT 9043 / CcI3</strain>
    </source>
</reference>
<evidence type="ECO:0008006" key="3">
    <source>
        <dbReference type="Google" id="ProtNLM"/>
    </source>
</evidence>
<name>Q2JG52_FRACC</name>
<sequence>MLSDDGLSDDDVDEIVFKAAGNGDHRGAAATLEALAERSETHSERVTRASLLVDAGSQYGLADDWDEAIRCYRAAVADGGKCPVDPRVWLHDGLLRNGQQDDAAALRAELKASRSVDPGVYEAVAESLESIGLLTDAHAWFTMGYHRCEHATVPDFMLDLLLVGRRRVRVALGYPTDDLDEVAEDYMETVGG</sequence>
<dbReference type="Gene3D" id="1.25.40.10">
    <property type="entry name" value="Tetratricopeptide repeat domain"/>
    <property type="match status" value="1"/>
</dbReference>
<keyword evidence="2" id="KW-1185">Reference proteome</keyword>
<protein>
    <recommendedName>
        <fullName evidence="3">Tetratrico peptide repeat group 5 domain-containing protein</fullName>
    </recommendedName>
</protein>
<evidence type="ECO:0000313" key="2">
    <source>
        <dbReference type="Proteomes" id="UP000001937"/>
    </source>
</evidence>
<organism evidence="1 2">
    <name type="scientific">Frankia casuarinae (strain DSM 45818 / CECT 9043 / HFP020203 / CcI3)</name>
    <dbReference type="NCBI Taxonomy" id="106370"/>
    <lineage>
        <taxon>Bacteria</taxon>
        <taxon>Bacillati</taxon>
        <taxon>Actinomycetota</taxon>
        <taxon>Actinomycetes</taxon>
        <taxon>Frankiales</taxon>
        <taxon>Frankiaceae</taxon>
        <taxon>Frankia</taxon>
    </lineage>
</organism>
<dbReference type="STRING" id="106370.Francci3_0353"/>
<dbReference type="eggNOG" id="COG3118">
    <property type="taxonomic scope" value="Bacteria"/>
</dbReference>
<dbReference type="InterPro" id="IPR011990">
    <property type="entry name" value="TPR-like_helical_dom_sf"/>
</dbReference>
<evidence type="ECO:0000313" key="1">
    <source>
        <dbReference type="EMBL" id="ABD09740.1"/>
    </source>
</evidence>
<dbReference type="RefSeq" id="WP_011434818.1">
    <property type="nucleotide sequence ID" value="NC_007777.1"/>
</dbReference>
<proteinExistence type="predicted"/>
<gene>
    <name evidence="1" type="ordered locus">Francci3_0353</name>
</gene>
<dbReference type="KEGG" id="fra:Francci3_0353"/>